<evidence type="ECO:0000313" key="2">
    <source>
        <dbReference type="EMBL" id="MCP8969552.1"/>
    </source>
</evidence>
<comment type="caution">
    <text evidence="2">The sequence shown here is derived from an EMBL/GenBank/DDBJ whole genome shotgun (WGS) entry which is preliminary data.</text>
</comment>
<sequence length="83" mass="9933">MDQHEKDYDRGETPRNSITEEHLTDILEQSLEIENEMMRTYLITAERIHDDGELKDRLQNFAEGNAKRTRQLKDEIERLKEDS</sequence>
<accession>A0AA42BQ69</accession>
<protein>
    <submittedName>
        <fullName evidence="2">Uncharacterized protein</fullName>
    </submittedName>
</protein>
<feature type="region of interest" description="Disordered" evidence="1">
    <location>
        <begin position="1"/>
        <end position="20"/>
    </location>
</feature>
<dbReference type="Proteomes" id="UP001156102">
    <property type="component" value="Unassembled WGS sequence"/>
</dbReference>
<dbReference type="RefSeq" id="WP_254759472.1">
    <property type="nucleotide sequence ID" value="NZ_JANCLT010000006.1"/>
</dbReference>
<evidence type="ECO:0000256" key="1">
    <source>
        <dbReference type="SAM" id="MobiDB-lite"/>
    </source>
</evidence>
<reference evidence="2" key="1">
    <citation type="submission" date="2022-07" db="EMBL/GenBank/DDBJ databases">
        <authorList>
            <person name="Li W.-J."/>
            <person name="Deng Q.-Q."/>
        </authorList>
    </citation>
    <scope>NUCLEOTIDE SEQUENCE</scope>
    <source>
        <strain evidence="2">SYSU M60031</strain>
    </source>
</reference>
<gene>
    <name evidence="2" type="ORF">NK662_13535</name>
</gene>
<name>A0AA42BQ69_9BACI</name>
<organism evidence="2 3">
    <name type="scientific">Ectobacillus ponti</name>
    <dbReference type="NCBI Taxonomy" id="2961894"/>
    <lineage>
        <taxon>Bacteria</taxon>
        <taxon>Bacillati</taxon>
        <taxon>Bacillota</taxon>
        <taxon>Bacilli</taxon>
        <taxon>Bacillales</taxon>
        <taxon>Bacillaceae</taxon>
        <taxon>Ectobacillus</taxon>
    </lineage>
</organism>
<dbReference type="EMBL" id="JANCLT010000006">
    <property type="protein sequence ID" value="MCP8969552.1"/>
    <property type="molecule type" value="Genomic_DNA"/>
</dbReference>
<keyword evidence="3" id="KW-1185">Reference proteome</keyword>
<evidence type="ECO:0000313" key="3">
    <source>
        <dbReference type="Proteomes" id="UP001156102"/>
    </source>
</evidence>
<proteinExistence type="predicted"/>
<dbReference type="AlphaFoldDB" id="A0AA42BQ69"/>